<feature type="signal peptide" evidence="1">
    <location>
        <begin position="1"/>
        <end position="16"/>
    </location>
</feature>
<sequence>MKFFSIALALAGVAFAQNIQIAFPFEGMDVESGSTVTIQVVQQFGDAETQNMGVAILLQHCEEDPCEDVATSDGLGPVLFVGPFNPQNLSPPSRLGGLYQNFSVEVFEGLEGLAVFSVPHAALIGADASFFTEIANVTVNIV</sequence>
<proteinExistence type="predicted"/>
<protein>
    <submittedName>
        <fullName evidence="2">Uncharacterized protein</fullName>
    </submittedName>
</protein>
<evidence type="ECO:0000313" key="3">
    <source>
        <dbReference type="Proteomes" id="UP000053477"/>
    </source>
</evidence>
<dbReference type="InParanoid" id="A0A0H2RG15"/>
<dbReference type="OrthoDB" id="2841294at2759"/>
<organism evidence="2 3">
    <name type="scientific">Schizopora paradoxa</name>
    <dbReference type="NCBI Taxonomy" id="27342"/>
    <lineage>
        <taxon>Eukaryota</taxon>
        <taxon>Fungi</taxon>
        <taxon>Dikarya</taxon>
        <taxon>Basidiomycota</taxon>
        <taxon>Agaricomycotina</taxon>
        <taxon>Agaricomycetes</taxon>
        <taxon>Hymenochaetales</taxon>
        <taxon>Schizoporaceae</taxon>
        <taxon>Schizopora</taxon>
    </lineage>
</organism>
<dbReference type="EMBL" id="KQ086017">
    <property type="protein sequence ID" value="KLO10779.1"/>
    <property type="molecule type" value="Genomic_DNA"/>
</dbReference>
<feature type="chain" id="PRO_5005201499" evidence="1">
    <location>
        <begin position="17"/>
        <end position="142"/>
    </location>
</feature>
<evidence type="ECO:0000313" key="2">
    <source>
        <dbReference type="EMBL" id="KLO10779.1"/>
    </source>
</evidence>
<evidence type="ECO:0000256" key="1">
    <source>
        <dbReference type="SAM" id="SignalP"/>
    </source>
</evidence>
<reference evidence="2 3" key="1">
    <citation type="submission" date="2015-04" db="EMBL/GenBank/DDBJ databases">
        <title>Complete genome sequence of Schizopora paradoxa KUC8140, a cosmopolitan wood degrader in East Asia.</title>
        <authorList>
            <consortium name="DOE Joint Genome Institute"/>
            <person name="Min B."/>
            <person name="Park H."/>
            <person name="Jang Y."/>
            <person name="Kim J.-J."/>
            <person name="Kim K.H."/>
            <person name="Pangilinan J."/>
            <person name="Lipzen A."/>
            <person name="Riley R."/>
            <person name="Grigoriev I.V."/>
            <person name="Spatafora J.W."/>
            <person name="Choi I.-G."/>
        </authorList>
    </citation>
    <scope>NUCLEOTIDE SEQUENCE [LARGE SCALE GENOMIC DNA]</scope>
    <source>
        <strain evidence="2 3">KUC8140</strain>
    </source>
</reference>
<dbReference type="AlphaFoldDB" id="A0A0H2RG15"/>
<accession>A0A0H2RG15</accession>
<gene>
    <name evidence="2" type="ORF">SCHPADRAFT_942569</name>
</gene>
<keyword evidence="1" id="KW-0732">Signal</keyword>
<name>A0A0H2RG15_9AGAM</name>
<keyword evidence="3" id="KW-1185">Reference proteome</keyword>
<dbReference type="Proteomes" id="UP000053477">
    <property type="component" value="Unassembled WGS sequence"/>
</dbReference>